<feature type="signal peptide" evidence="1">
    <location>
        <begin position="1"/>
        <end position="22"/>
    </location>
</feature>
<sequence>MKKILALLVICTLAFSACRAGALEDGTQNDQPNFPNTTGLQDPYEDTTIEEADNDIDVALDHPELRRINATLTTQLEDLDAAASDPSINYTDRARIYTDRANAYGTALNEFNALGLNDQANAPHYDNIRNYYQTGHTRFNEFGTNYAGFQTQADEQNFLGRMGEDGRYINANIEDAYRNSMRQLGLVE</sequence>
<protein>
    <recommendedName>
        <fullName evidence="4">Lipoprotein</fullName>
    </recommendedName>
</protein>
<reference evidence="2 3" key="1">
    <citation type="submission" date="2019-03" db="EMBL/GenBank/DDBJ databases">
        <title>Genomic Encyclopedia of Type Strains, Phase IV (KMG-IV): sequencing the most valuable type-strain genomes for metagenomic binning, comparative biology and taxonomic classification.</title>
        <authorList>
            <person name="Goeker M."/>
        </authorList>
    </citation>
    <scope>NUCLEOTIDE SEQUENCE [LARGE SCALE GENOMIC DNA]</scope>
    <source>
        <strain evidence="2 3">DSM 24629</strain>
    </source>
</reference>
<dbReference type="AlphaFoldDB" id="A0A4R3MIV4"/>
<organism evidence="2 3">
    <name type="scientific">Natranaerovirga pectinivora</name>
    <dbReference type="NCBI Taxonomy" id="682400"/>
    <lineage>
        <taxon>Bacteria</taxon>
        <taxon>Bacillati</taxon>
        <taxon>Bacillota</taxon>
        <taxon>Clostridia</taxon>
        <taxon>Lachnospirales</taxon>
        <taxon>Natranaerovirgaceae</taxon>
        <taxon>Natranaerovirga</taxon>
    </lineage>
</organism>
<dbReference type="Proteomes" id="UP000294902">
    <property type="component" value="Unassembled WGS sequence"/>
</dbReference>
<comment type="caution">
    <text evidence="2">The sequence shown here is derived from an EMBL/GenBank/DDBJ whole genome shotgun (WGS) entry which is preliminary data.</text>
</comment>
<evidence type="ECO:0000313" key="3">
    <source>
        <dbReference type="Proteomes" id="UP000294902"/>
    </source>
</evidence>
<evidence type="ECO:0000313" key="2">
    <source>
        <dbReference type="EMBL" id="TCT13933.1"/>
    </source>
</evidence>
<keyword evidence="3" id="KW-1185">Reference proteome</keyword>
<keyword evidence="1" id="KW-0732">Signal</keyword>
<gene>
    <name evidence="2" type="ORF">EDC18_1071</name>
</gene>
<proteinExistence type="predicted"/>
<evidence type="ECO:0008006" key="4">
    <source>
        <dbReference type="Google" id="ProtNLM"/>
    </source>
</evidence>
<feature type="chain" id="PRO_5020568366" description="Lipoprotein" evidence="1">
    <location>
        <begin position="23"/>
        <end position="188"/>
    </location>
</feature>
<accession>A0A4R3MIV4</accession>
<dbReference type="OrthoDB" id="9840283at2"/>
<dbReference type="RefSeq" id="WP_132252739.1">
    <property type="nucleotide sequence ID" value="NZ_SMAL01000007.1"/>
</dbReference>
<name>A0A4R3MIV4_9FIRM</name>
<dbReference type="PROSITE" id="PS51257">
    <property type="entry name" value="PROKAR_LIPOPROTEIN"/>
    <property type="match status" value="1"/>
</dbReference>
<dbReference type="EMBL" id="SMAL01000007">
    <property type="protein sequence ID" value="TCT13933.1"/>
    <property type="molecule type" value="Genomic_DNA"/>
</dbReference>
<evidence type="ECO:0000256" key="1">
    <source>
        <dbReference type="SAM" id="SignalP"/>
    </source>
</evidence>